<comment type="caution">
    <text evidence="2">The sequence shown here is derived from an EMBL/GenBank/DDBJ whole genome shotgun (WGS) entry which is preliminary data.</text>
</comment>
<feature type="compositionally biased region" description="Basic residues" evidence="1">
    <location>
        <begin position="335"/>
        <end position="346"/>
    </location>
</feature>
<protein>
    <recommendedName>
        <fullName evidence="4">RNase H type-1 domain-containing protein</fullName>
    </recommendedName>
</protein>
<organism evidence="2 3">
    <name type="scientific">Prorocentrum cordatum</name>
    <dbReference type="NCBI Taxonomy" id="2364126"/>
    <lineage>
        <taxon>Eukaryota</taxon>
        <taxon>Sar</taxon>
        <taxon>Alveolata</taxon>
        <taxon>Dinophyceae</taxon>
        <taxon>Prorocentrales</taxon>
        <taxon>Prorocentraceae</taxon>
        <taxon>Prorocentrum</taxon>
    </lineage>
</organism>
<proteinExistence type="predicted"/>
<dbReference type="InterPro" id="IPR052055">
    <property type="entry name" value="Hepadnavirus_pol/RT"/>
</dbReference>
<gene>
    <name evidence="2" type="ORF">PCOR1329_LOCUS76473</name>
</gene>
<dbReference type="EMBL" id="CAUYUJ010020504">
    <property type="protein sequence ID" value="CAK0898756.1"/>
    <property type="molecule type" value="Genomic_DNA"/>
</dbReference>
<reference evidence="2" key="1">
    <citation type="submission" date="2023-10" db="EMBL/GenBank/DDBJ databases">
        <authorList>
            <person name="Chen Y."/>
            <person name="Shah S."/>
            <person name="Dougan E. K."/>
            <person name="Thang M."/>
            <person name="Chan C."/>
        </authorList>
    </citation>
    <scope>NUCLEOTIDE SEQUENCE [LARGE SCALE GENOMIC DNA]</scope>
</reference>
<feature type="region of interest" description="Disordered" evidence="1">
    <location>
        <begin position="334"/>
        <end position="355"/>
    </location>
</feature>
<dbReference type="CDD" id="cd09275">
    <property type="entry name" value="RNase_HI_RT_DIRS1"/>
    <property type="match status" value="1"/>
</dbReference>
<feature type="region of interest" description="Disordered" evidence="1">
    <location>
        <begin position="396"/>
        <end position="430"/>
    </location>
</feature>
<keyword evidence="3" id="KW-1185">Reference proteome</keyword>
<dbReference type="PANTHER" id="PTHR33050:SF7">
    <property type="entry name" value="RIBONUCLEASE H"/>
    <property type="match status" value="1"/>
</dbReference>
<evidence type="ECO:0000313" key="2">
    <source>
        <dbReference type="EMBL" id="CAK0898756.1"/>
    </source>
</evidence>
<name>A0ABN9XGE3_9DINO</name>
<accession>A0ABN9XGE3</accession>
<evidence type="ECO:0000256" key="1">
    <source>
        <dbReference type="SAM" id="MobiDB-lite"/>
    </source>
</evidence>
<evidence type="ECO:0000313" key="3">
    <source>
        <dbReference type="Proteomes" id="UP001189429"/>
    </source>
</evidence>
<sequence length="950" mass="103638">MLSPTVIADAGRRARLAETPLEPVQVAQWGLIWRIARRIAVSLGGGATAWEDWVDLDPFEPKKEAAAAAPAVPAGSSKENVVKLSKVLGQGDESEIALASSSTHQKWVEACAAATSGEDPVPEDTPSIQQLTALHHRVYAMRSTPYADFGVWGPFGRKAYRNMQFRAWFLLPGGGWLAKELPGPANYDQWLMSWRVFATACIMLEIASRAALDAYQRHVERLATQWPDAWHLIYMADGKLRAEFIERFRRTVVKNMSLGKGAPSDWNADKPWTALFLYAVANRECWNEQVRDPVAIRSLPGGADAVRKKPGWGRCAPVNNKELEREWSPSIPRERCRRRSRGRSRRARSEARAAPTEKKMQMCYSFSKNFGPCKGAAPGSKCPAGRRHVCRVCGSPNRAGHEKKYQGTSAKGKGDGKTGKSAGELTAPRKLARELENTTFPGGMRNPARAVGLKPGLARAGAVARRAFEDFVADAPEALRIVHALGHQSCAGPPAGQVERLRMGLRRAFNIPEERVSAHDLGAPSPLQGALIQGWLRAANDPESQLQEWIEQGAPLGIERPIVPCGVFPPVEPATEFKHVLSLEEAVASGMGNYASLDDNPEDAKIELDRLKANGFYITVDEATALEWFPDGSVAELALIVTLKANGTVKRLRRLTGKLSWAAGVLPRTRWAVNILWAIVASAIRDTAKAAQGQGHRRAGHRKEFLVATSRCRLALTWLLAVWRGVQSGPKVREVSLWPGAPRFVVVTDASPWGLGAILCDRHAQATIVYIASPLNHWDTRLLGIAIGECTSQAVAELLAVVVAVKAWGRYFKTSTTLLELRSDSTAALGVANKLASPNKVLNFLAAELALFLETHCLPDLVAQHVAGSRNVVADWLSRLQAPQGQQGENSADAIAHAKLRKVVDRDSGYYTLPDPIKFTDLWGDCLGSNFGSTSWSAVGLREGAPFVCQ</sequence>
<dbReference type="PANTHER" id="PTHR33050">
    <property type="entry name" value="REVERSE TRANSCRIPTASE DOMAIN-CONTAINING PROTEIN"/>
    <property type="match status" value="1"/>
</dbReference>
<dbReference type="Proteomes" id="UP001189429">
    <property type="component" value="Unassembled WGS sequence"/>
</dbReference>
<evidence type="ECO:0008006" key="4">
    <source>
        <dbReference type="Google" id="ProtNLM"/>
    </source>
</evidence>